<gene>
    <name evidence="3" type="ORF">EDD68_10198</name>
</gene>
<dbReference type="OrthoDB" id="9816426at2"/>
<dbReference type="PANTHER" id="PTHR38032:SF1">
    <property type="entry name" value="RNA-BINDING PROTEIN KHPB N-TERMINAL DOMAIN-CONTAINING PROTEIN"/>
    <property type="match status" value="1"/>
</dbReference>
<comment type="caution">
    <text evidence="3">The sequence shown here is derived from an EMBL/GenBank/DDBJ whole genome shotgun (WGS) entry which is preliminary data.</text>
</comment>
<organism evidence="3 4">
    <name type="scientific">Melghiribacillus thermohalophilus</name>
    <dbReference type="NCBI Taxonomy" id="1324956"/>
    <lineage>
        <taxon>Bacteria</taxon>
        <taxon>Bacillati</taxon>
        <taxon>Bacillota</taxon>
        <taxon>Bacilli</taxon>
        <taxon>Bacillales</taxon>
        <taxon>Bacillaceae</taxon>
        <taxon>Melghiribacillus</taxon>
    </lineage>
</organism>
<feature type="coiled-coil region" evidence="1">
    <location>
        <begin position="337"/>
        <end position="419"/>
    </location>
</feature>
<evidence type="ECO:0000313" key="4">
    <source>
        <dbReference type="Proteomes" id="UP000294650"/>
    </source>
</evidence>
<sequence length="463" mass="51600">MTHIQNFNEFFEIEIRSDYMEAKLHLVKGNYDQLSFTKEDLIKELSKNKIVYGIDEEMAENIANGLKKSDFPVTIARGLPPVDGKDGKIIYEKDLNTSALADQSDKDQINFREIMKIPSTKKGEKLATIVPPQEGMAGKNIFGKTLLPKKGKIPLLRPGKNTELNSNDNAVYATTDGQVHLRGNMISVVPVYEVNGDLDMKTGNLDFIGSIVIRGNVPTGFTIQAKGDIRIFGLVEAATLKAGGSIFISEGVAGLKKGHVKAGLDVHAGYINQGNIEAGRDIFVENSIIHSECIAKDSIFCQKGNIIGGSLSAGKQIEAKDIGNRLSTKTQLFIGSNKKVQTRLSELEQKREELKESIKKLTILGERLKQKEAVSSLNEKEKLLLIRQRHSLETVRSELLDVEDDLEQMKEEVESNRNHKIVVQGILYPNVEIIHGKYHKTIHKTHQHVIVRFEDNDVRITVL</sequence>
<evidence type="ECO:0000259" key="2">
    <source>
        <dbReference type="Pfam" id="PF20250"/>
    </source>
</evidence>
<protein>
    <recommendedName>
        <fullName evidence="2">Flagellar Assembly Protein A N-terminal region domain-containing protein</fullName>
    </recommendedName>
</protein>
<keyword evidence="4" id="KW-1185">Reference proteome</keyword>
<keyword evidence="1" id="KW-0175">Coiled coil</keyword>
<dbReference type="AlphaFoldDB" id="A0A4R3NDP1"/>
<dbReference type="PANTHER" id="PTHR38032">
    <property type="entry name" value="POLYMERASE-RELATED"/>
    <property type="match status" value="1"/>
</dbReference>
<evidence type="ECO:0000256" key="1">
    <source>
        <dbReference type="SAM" id="Coils"/>
    </source>
</evidence>
<dbReference type="InterPro" id="IPR005646">
    <property type="entry name" value="FapA"/>
</dbReference>
<name>A0A4R3NDP1_9BACI</name>
<proteinExistence type="predicted"/>
<evidence type="ECO:0000313" key="3">
    <source>
        <dbReference type="EMBL" id="TCT26745.1"/>
    </source>
</evidence>
<dbReference type="Proteomes" id="UP000294650">
    <property type="component" value="Unassembled WGS sequence"/>
</dbReference>
<feature type="domain" description="Flagellar Assembly Protein A N-terminal region" evidence="2">
    <location>
        <begin position="11"/>
        <end position="183"/>
    </location>
</feature>
<dbReference type="InterPro" id="IPR046866">
    <property type="entry name" value="FapA_N"/>
</dbReference>
<accession>A0A4R3NDP1</accession>
<dbReference type="InterPro" id="IPR046865">
    <property type="entry name" value="FapA_b_solenoid"/>
</dbReference>
<dbReference type="RefSeq" id="WP_132370050.1">
    <property type="nucleotide sequence ID" value="NZ_SMAN01000001.1"/>
</dbReference>
<reference evidence="3 4" key="1">
    <citation type="submission" date="2019-03" db="EMBL/GenBank/DDBJ databases">
        <title>Genomic Encyclopedia of Type Strains, Phase IV (KMG-IV): sequencing the most valuable type-strain genomes for metagenomic binning, comparative biology and taxonomic classification.</title>
        <authorList>
            <person name="Goeker M."/>
        </authorList>
    </citation>
    <scope>NUCLEOTIDE SEQUENCE [LARGE SCALE GENOMIC DNA]</scope>
    <source>
        <strain evidence="3 4">DSM 25894</strain>
    </source>
</reference>
<dbReference type="Pfam" id="PF03961">
    <property type="entry name" value="FapA"/>
    <property type="match status" value="1"/>
</dbReference>
<dbReference type="EMBL" id="SMAN01000001">
    <property type="protein sequence ID" value="TCT26745.1"/>
    <property type="molecule type" value="Genomic_DNA"/>
</dbReference>
<dbReference type="Pfam" id="PF20250">
    <property type="entry name" value="FapA_N"/>
    <property type="match status" value="1"/>
</dbReference>